<feature type="transmembrane region" description="Helical" evidence="18">
    <location>
        <begin position="677"/>
        <end position="695"/>
    </location>
</feature>
<evidence type="ECO:0000256" key="3">
    <source>
        <dbReference type="ARBA" id="ARBA00022475"/>
    </source>
</evidence>
<dbReference type="SUPFAM" id="SSF47473">
    <property type="entry name" value="EF-hand"/>
    <property type="match status" value="1"/>
</dbReference>
<evidence type="ECO:0000256" key="2">
    <source>
        <dbReference type="ARBA" id="ARBA00022448"/>
    </source>
</evidence>
<keyword evidence="10 18" id="KW-1133">Transmembrane helix</keyword>
<feature type="transmembrane region" description="Helical" evidence="18">
    <location>
        <begin position="930"/>
        <end position="952"/>
    </location>
</feature>
<dbReference type="Gene3D" id="1.20.120.350">
    <property type="entry name" value="Voltage-gated potassium channels. Chain C"/>
    <property type="match status" value="2"/>
</dbReference>
<keyword evidence="9" id="KW-0851">Voltage-gated channel</keyword>
<evidence type="ECO:0000256" key="14">
    <source>
        <dbReference type="ARBA" id="ARBA00023303"/>
    </source>
</evidence>
<evidence type="ECO:0000256" key="6">
    <source>
        <dbReference type="ARBA" id="ARBA00022673"/>
    </source>
</evidence>
<evidence type="ECO:0000259" key="19">
    <source>
        <dbReference type="PROSITE" id="PS50222"/>
    </source>
</evidence>
<dbReference type="Proteomes" id="UP000469890">
    <property type="component" value="Unassembled WGS sequence"/>
</dbReference>
<keyword evidence="8" id="KW-0106">Calcium</keyword>
<feature type="transmembrane region" description="Helical" evidence="18">
    <location>
        <begin position="391"/>
        <end position="413"/>
    </location>
</feature>
<name>A0A8H4BFL6_MUCCL</name>
<evidence type="ECO:0000256" key="17">
    <source>
        <dbReference type="SAM" id="MobiDB-lite"/>
    </source>
</evidence>
<sequence length="1567" mass="179195">MVYKYPYLSLFKSLGAIRPIRLLSMLRGTAVILKSLETSWDILLAVSGLIFFFLLLFALVGLISFQGVFSRRCYYTADDSSLQLVQPALYCSGYMNDTTVVGAYNVETGESSYPGYHGYLCAAGQICIEDPVNNPNYGFVNFDTIFFSFLNVYTFVSLELWTDLMYQTQEADSTVAALYYCLGVYIIAFVLTFLLFAVITSAFARVRAESAVSAFTAKKKGYPVLRDAEGLDDEAMWMFDNPPDDLGKGVTRLKLRWWIVRMVKSRAFFYFGGFLVLFDLIFMCLRSFYASKATLELVDNAETAFTFVFALEILLRMVGATSWMSFWSAKTNLFDLFLVISTCVIQLPMIQDSWAYKYLTIFQILRLYRLFICIPRVRRLLSAALGTGESVIYVMVFLILATALCSTVFMQMFGGDYTDVTTPEDPENRFDTFWESFVSLIVVYTSERWTDVLYDAMASQHGQGSIYAAAALSLYFAFGRYIMSGLYIAVVLENFELSDDYIRHYQIKDFIHRHRFKDKDRTETILLKLFRPFYYFNENKNVQISELPANLTAPLTKSDLTELLTDLPKKRNQEELKQPSWIERKLTVFFSSIRQRIPFLRKKTSIKSAPINPFMQDTEDAPEDYDMITAEENREAQKENTPVVNSLFLFSNRSRFRYYCKKLVGSSNDGQAEKHNLFNWMVMACVLVSILMVILDEPSTRLIRKDTSRQDIYDTIEIVLSIVFIVEVSIRIVADGFLLTPNAYLRNHWNQLDLCVILLNIVTIFMSSEEAPRGLSTFRSLRILRLIRYFNGVRDIFVALFYAFPLMFDALIFTFLVLVPFAVYGVNIFGGLMWMCNDESVGSRGDCIGEFELNVSSDDGIDVNIWIPRVWQNPQNGFISYDNFPLALQHLFSLTSTEGWVDSMFSAMSIPHEPDVQPSFNWYSSTVYHGIFYIVFMIFSQGTMQLFVGVIIEKFKERNGITTLTTAQRKYMDLQRLLSSVKPTIKVFRPESKLRQICYDMVIKKHGKFNRLMMCRYCLVLAAFRLGEGIDSLQTLYHTIAKSMPSIIQVSAVFMVAMCLFAMLFMEFFGLTKYGVYGTSHVNFRDYGNALLLLVRATTGEAWNAILVDYTVQYPNCNRSSNYLEDDCGSPFWAYFLFDIFYIVCTHIFMNLFTAVIISNFEYAYETRTRFTNITKADLRMFKHAWADIDTKGTGYIQKEDVAKLLRKFTGRFSFRIYDDQHRVDNIIRHGFQSFDKQRSSYTKSPSAKSPAMKSPGKSSPAVKSGHSSLTPGEYDINVQEINRLLGKMDVDQVRKRRLEYNLYYKEILRSETSKGIPFASVLTIMSYRFIDISTSLTLDPLIARLEKIEQLTQEYHLEKAAGFFLAQIQKRRFVRQLWMKRDEDEVKKLGVTNPSQFDFGAMPPNNGNSPLDSPINYFNLSPDKKKRSPPVPRIVIDNASANTELSSPVSAGSVSIPVSPMSTFSMDNQYDPSYSGGGYSLMVAPGTNSMPSSPNTMTEMESTGRSAFSGALSPISPFPALSPASRQNWLLIDGNVEMPNEVSEGLMDSMNHSIWSGRLTSKAFFW</sequence>
<dbReference type="InterPro" id="IPR005821">
    <property type="entry name" value="Ion_trans_dom"/>
</dbReference>
<evidence type="ECO:0000256" key="18">
    <source>
        <dbReference type="SAM" id="Phobius"/>
    </source>
</evidence>
<feature type="transmembrane region" description="Helical" evidence="18">
    <location>
        <begin position="1047"/>
        <end position="1069"/>
    </location>
</feature>
<evidence type="ECO:0000256" key="11">
    <source>
        <dbReference type="ARBA" id="ARBA00023065"/>
    </source>
</evidence>
<evidence type="ECO:0000256" key="8">
    <source>
        <dbReference type="ARBA" id="ARBA00022837"/>
    </source>
</evidence>
<keyword evidence="13" id="KW-0325">Glycoprotein</keyword>
<dbReference type="GO" id="GO:0005509">
    <property type="term" value="F:calcium ion binding"/>
    <property type="evidence" value="ECO:0007669"/>
    <property type="project" value="InterPro"/>
</dbReference>
<keyword evidence="2" id="KW-0813">Transport</keyword>
<keyword evidence="4" id="KW-0597">Phosphoprotein</keyword>
<feature type="domain" description="EF-hand" evidence="19">
    <location>
        <begin position="1177"/>
        <end position="1212"/>
    </location>
</feature>
<evidence type="ECO:0000256" key="10">
    <source>
        <dbReference type="ARBA" id="ARBA00022989"/>
    </source>
</evidence>
<comment type="similarity">
    <text evidence="15">Belongs to the calcium channel alpha-1 subunit (TC 1.A.1.11) family.</text>
</comment>
<feature type="compositionally biased region" description="Low complexity" evidence="17">
    <location>
        <begin position="1244"/>
        <end position="1262"/>
    </location>
</feature>
<keyword evidence="11" id="KW-0406">Ion transport</keyword>
<keyword evidence="12 18" id="KW-0472">Membrane</keyword>
<feature type="transmembrane region" description="Helical" evidence="18">
    <location>
        <begin position="176"/>
        <end position="199"/>
    </location>
</feature>
<feature type="transmembrane region" description="Helical" evidence="18">
    <location>
        <begin position="42"/>
        <end position="65"/>
    </location>
</feature>
<feature type="transmembrane region" description="Helical" evidence="18">
    <location>
        <begin position="138"/>
        <end position="156"/>
    </location>
</feature>
<evidence type="ECO:0000256" key="4">
    <source>
        <dbReference type="ARBA" id="ARBA00022553"/>
    </source>
</evidence>
<dbReference type="InterPro" id="IPR050599">
    <property type="entry name" value="VDCC_alpha-1_subunit"/>
</dbReference>
<keyword evidence="14" id="KW-0407">Ion channel</keyword>
<reference evidence="20 21" key="1">
    <citation type="submission" date="2019-09" db="EMBL/GenBank/DDBJ databases">
        <authorList>
            <consortium name="DOE Joint Genome Institute"/>
            <person name="Mondo S.J."/>
            <person name="Navarro-Mendoza M.I."/>
            <person name="Perez-Arques C."/>
            <person name="Panchal S."/>
            <person name="Nicolas F.E."/>
            <person name="Ganguly P."/>
            <person name="Pangilinan J."/>
            <person name="Grigoriev I."/>
            <person name="Heitman J."/>
            <person name="Sanya K."/>
            <person name="Garre V."/>
        </authorList>
    </citation>
    <scope>NUCLEOTIDE SEQUENCE [LARGE SCALE GENOMIC DNA]</scope>
    <source>
        <strain evidence="20 21">MU402</strain>
    </source>
</reference>
<evidence type="ECO:0000256" key="7">
    <source>
        <dbReference type="ARBA" id="ARBA00022692"/>
    </source>
</evidence>
<dbReference type="Gene3D" id="1.10.287.70">
    <property type="match status" value="4"/>
</dbReference>
<dbReference type="GO" id="GO:0005891">
    <property type="term" value="C:voltage-gated calcium channel complex"/>
    <property type="evidence" value="ECO:0007669"/>
    <property type="project" value="TreeGrafter"/>
</dbReference>
<evidence type="ECO:0000256" key="9">
    <source>
        <dbReference type="ARBA" id="ARBA00022882"/>
    </source>
</evidence>
<dbReference type="PANTHER" id="PTHR45628">
    <property type="entry name" value="VOLTAGE-DEPENDENT CALCIUM CHANNEL TYPE A SUBUNIT ALPHA-1"/>
    <property type="match status" value="1"/>
</dbReference>
<feature type="transmembrane region" description="Helical" evidence="18">
    <location>
        <begin position="355"/>
        <end position="371"/>
    </location>
</feature>
<proteinExistence type="inferred from homology"/>
<evidence type="ECO:0000256" key="13">
    <source>
        <dbReference type="ARBA" id="ARBA00023180"/>
    </source>
</evidence>
<feature type="transmembrane region" description="Helical" evidence="18">
    <location>
        <begin position="1132"/>
        <end position="1158"/>
    </location>
</feature>
<dbReference type="GO" id="GO:0008331">
    <property type="term" value="F:high voltage-gated calcium channel activity"/>
    <property type="evidence" value="ECO:0007669"/>
    <property type="project" value="TreeGrafter"/>
</dbReference>
<evidence type="ECO:0000313" key="21">
    <source>
        <dbReference type="Proteomes" id="UP000469890"/>
    </source>
</evidence>
<evidence type="ECO:0000256" key="12">
    <source>
        <dbReference type="ARBA" id="ARBA00023136"/>
    </source>
</evidence>
<evidence type="ECO:0000256" key="15">
    <source>
        <dbReference type="ARBA" id="ARBA00061395"/>
    </source>
</evidence>
<feature type="transmembrane region" description="Helical" evidence="18">
    <location>
        <begin position="466"/>
        <end position="490"/>
    </location>
</feature>
<dbReference type="GO" id="GO:0098703">
    <property type="term" value="P:calcium ion import across plasma membrane"/>
    <property type="evidence" value="ECO:0007669"/>
    <property type="project" value="TreeGrafter"/>
</dbReference>
<keyword evidence="7 18" id="KW-0812">Transmembrane</keyword>
<feature type="region of interest" description="Disordered" evidence="17">
    <location>
        <begin position="1238"/>
        <end position="1271"/>
    </location>
</feature>
<evidence type="ECO:0000256" key="5">
    <source>
        <dbReference type="ARBA" id="ARBA00022568"/>
    </source>
</evidence>
<comment type="subcellular location">
    <subcellularLocation>
        <location evidence="1">Cell membrane</location>
        <topology evidence="1">Multi-pass membrane protein</topology>
    </subcellularLocation>
</comment>
<keyword evidence="3" id="KW-1003">Cell membrane</keyword>
<protein>
    <recommendedName>
        <fullName evidence="16">Calcium-channel protein CCH1</fullName>
    </recommendedName>
</protein>
<dbReference type="FunFam" id="1.10.287.70:FF:000093">
    <property type="entry name" value="Calcium channel subunit Cch1"/>
    <property type="match status" value="1"/>
</dbReference>
<feature type="transmembrane region" description="Helical" evidence="18">
    <location>
        <begin position="304"/>
        <end position="326"/>
    </location>
</feature>
<dbReference type="InterPro" id="IPR002048">
    <property type="entry name" value="EF_hand_dom"/>
</dbReference>
<gene>
    <name evidence="20" type="ORF">FB192DRAFT_1473678</name>
</gene>
<evidence type="ECO:0000313" key="20">
    <source>
        <dbReference type="EMBL" id="KAF1801219.1"/>
    </source>
</evidence>
<keyword evidence="5" id="KW-0109">Calcium transport</keyword>
<keyword evidence="6" id="KW-0107">Calcium channel</keyword>
<dbReference type="PROSITE" id="PS50222">
    <property type="entry name" value="EF_HAND_2"/>
    <property type="match status" value="1"/>
</dbReference>
<organism evidence="20 21">
    <name type="scientific">Mucor circinelloides f. lusitanicus</name>
    <name type="common">Mucor racemosus var. lusitanicus</name>
    <dbReference type="NCBI Taxonomy" id="29924"/>
    <lineage>
        <taxon>Eukaryota</taxon>
        <taxon>Fungi</taxon>
        <taxon>Fungi incertae sedis</taxon>
        <taxon>Mucoromycota</taxon>
        <taxon>Mucoromycotina</taxon>
        <taxon>Mucoromycetes</taxon>
        <taxon>Mucorales</taxon>
        <taxon>Mucorineae</taxon>
        <taxon>Mucoraceae</taxon>
        <taxon>Mucor</taxon>
    </lineage>
</organism>
<evidence type="ECO:0000256" key="16">
    <source>
        <dbReference type="ARBA" id="ARBA00067459"/>
    </source>
</evidence>
<dbReference type="InterPro" id="IPR027359">
    <property type="entry name" value="Volt_channel_dom_sf"/>
</dbReference>
<dbReference type="EMBL" id="JAAECE010000005">
    <property type="protein sequence ID" value="KAF1801219.1"/>
    <property type="molecule type" value="Genomic_DNA"/>
</dbReference>
<comment type="caution">
    <text evidence="20">The sequence shown here is derived from an EMBL/GenBank/DDBJ whole genome shotgun (WGS) entry which is preliminary data.</text>
</comment>
<feature type="transmembrane region" description="Helical" evidence="18">
    <location>
        <begin position="333"/>
        <end position="349"/>
    </location>
</feature>
<dbReference type="Gene3D" id="1.10.238.10">
    <property type="entry name" value="EF-hand"/>
    <property type="match status" value="1"/>
</dbReference>
<accession>A0A8H4BFL6</accession>
<feature type="transmembrane region" description="Helical" evidence="18">
    <location>
        <begin position="267"/>
        <end position="289"/>
    </location>
</feature>
<feature type="transmembrane region" description="Helical" evidence="18">
    <location>
        <begin position="716"/>
        <end position="734"/>
    </location>
</feature>
<dbReference type="InterPro" id="IPR011992">
    <property type="entry name" value="EF-hand-dom_pair"/>
</dbReference>
<dbReference type="SUPFAM" id="SSF81324">
    <property type="entry name" value="Voltage-gated potassium channels"/>
    <property type="match status" value="4"/>
</dbReference>
<dbReference type="Pfam" id="PF00520">
    <property type="entry name" value="Ion_trans"/>
    <property type="match status" value="4"/>
</dbReference>
<evidence type="ECO:0000256" key="1">
    <source>
        <dbReference type="ARBA" id="ARBA00004651"/>
    </source>
</evidence>
<dbReference type="PANTHER" id="PTHR45628:SF7">
    <property type="entry name" value="VOLTAGE-DEPENDENT CALCIUM CHANNEL TYPE A SUBUNIT ALPHA-1"/>
    <property type="match status" value="1"/>
</dbReference>